<keyword evidence="3" id="KW-1185">Reference proteome</keyword>
<dbReference type="PANTHER" id="PTHR15180">
    <property type="entry name" value="GENERAL TRANSCRIPTION FACTOR 3C POLYPEPTIDE 1"/>
    <property type="match status" value="1"/>
</dbReference>
<evidence type="ECO:0000259" key="1">
    <source>
        <dbReference type="Pfam" id="PF23704"/>
    </source>
</evidence>
<dbReference type="GO" id="GO:0042791">
    <property type="term" value="P:5S class rRNA transcription by RNA polymerase III"/>
    <property type="evidence" value="ECO:0007669"/>
    <property type="project" value="TreeGrafter"/>
</dbReference>
<proteinExistence type="predicted"/>
<dbReference type="GO" id="GO:0000127">
    <property type="term" value="C:transcription factor TFIIIC complex"/>
    <property type="evidence" value="ECO:0007669"/>
    <property type="project" value="InterPro"/>
</dbReference>
<dbReference type="OrthoDB" id="68020at2759"/>
<evidence type="ECO:0000313" key="3">
    <source>
        <dbReference type="Proteomes" id="UP000238479"/>
    </source>
</evidence>
<feature type="domain" description="General transcription factor 3C polypeptide 1 winged-helix" evidence="1">
    <location>
        <begin position="1"/>
        <end position="96"/>
    </location>
</feature>
<dbReference type="AlphaFoldDB" id="A0A2P6PW66"/>
<evidence type="ECO:0000313" key="2">
    <source>
        <dbReference type="EMBL" id="PRQ26159.1"/>
    </source>
</evidence>
<protein>
    <recommendedName>
        <fullName evidence="1">General transcription factor 3C polypeptide 1 winged-helix domain-containing protein</fullName>
    </recommendedName>
</protein>
<sequence>MDSILNSSLQEICSEGPNGLPLQTLSSRLNLSPPLQQPLWAALLSVPALKFHAQTQNATVSHLPTDPSIQSFRDAEKLNLKLVADQPLRNNFLGLYDVQSASDTMCEYQRKTLERVAAAGS</sequence>
<dbReference type="PANTHER" id="PTHR15180:SF1">
    <property type="entry name" value="GENERAL TRANSCRIPTION FACTOR 3C POLYPEPTIDE 1"/>
    <property type="match status" value="1"/>
</dbReference>
<dbReference type="STRING" id="74649.A0A2P6PW66"/>
<dbReference type="OMA" id="KALWANI"/>
<organism evidence="2 3">
    <name type="scientific">Rosa chinensis</name>
    <name type="common">China rose</name>
    <dbReference type="NCBI Taxonomy" id="74649"/>
    <lineage>
        <taxon>Eukaryota</taxon>
        <taxon>Viridiplantae</taxon>
        <taxon>Streptophyta</taxon>
        <taxon>Embryophyta</taxon>
        <taxon>Tracheophyta</taxon>
        <taxon>Spermatophyta</taxon>
        <taxon>Magnoliopsida</taxon>
        <taxon>eudicotyledons</taxon>
        <taxon>Gunneridae</taxon>
        <taxon>Pentapetalae</taxon>
        <taxon>rosids</taxon>
        <taxon>fabids</taxon>
        <taxon>Rosales</taxon>
        <taxon>Rosaceae</taxon>
        <taxon>Rosoideae</taxon>
        <taxon>Rosoideae incertae sedis</taxon>
        <taxon>Rosa</taxon>
    </lineage>
</organism>
<dbReference type="InterPro" id="IPR056428">
    <property type="entry name" value="WH_GTF3C1"/>
</dbReference>
<dbReference type="GO" id="GO:0003677">
    <property type="term" value="F:DNA binding"/>
    <property type="evidence" value="ECO:0007669"/>
    <property type="project" value="InterPro"/>
</dbReference>
<gene>
    <name evidence="2" type="ORF">RchiOBHm_Chr6g0291541</name>
</gene>
<accession>A0A2P6PW66</accession>
<dbReference type="InterPro" id="IPR044210">
    <property type="entry name" value="Tfc3-like"/>
</dbReference>
<name>A0A2P6PW66_ROSCH</name>
<dbReference type="EMBL" id="PDCK01000044">
    <property type="protein sequence ID" value="PRQ26159.1"/>
    <property type="molecule type" value="Genomic_DNA"/>
</dbReference>
<dbReference type="GO" id="GO:0006384">
    <property type="term" value="P:transcription initiation at RNA polymerase III promoter"/>
    <property type="evidence" value="ECO:0007669"/>
    <property type="project" value="InterPro"/>
</dbReference>
<dbReference type="Gramene" id="PRQ26159">
    <property type="protein sequence ID" value="PRQ26159"/>
    <property type="gene ID" value="RchiOBHm_Chr6g0291541"/>
</dbReference>
<dbReference type="Proteomes" id="UP000238479">
    <property type="component" value="Chromosome 6"/>
</dbReference>
<reference evidence="2 3" key="1">
    <citation type="journal article" date="2018" name="Nat. Genet.">
        <title>The Rosa genome provides new insights in the design of modern roses.</title>
        <authorList>
            <person name="Bendahmane M."/>
        </authorList>
    </citation>
    <scope>NUCLEOTIDE SEQUENCE [LARGE SCALE GENOMIC DNA]</scope>
    <source>
        <strain evidence="3">cv. Old Blush</strain>
    </source>
</reference>
<dbReference type="Pfam" id="PF23704">
    <property type="entry name" value="WHD_GTF3C1_N"/>
    <property type="match status" value="1"/>
</dbReference>
<comment type="caution">
    <text evidence="2">The sequence shown here is derived from an EMBL/GenBank/DDBJ whole genome shotgun (WGS) entry which is preliminary data.</text>
</comment>